<organism evidence="5 6">
    <name type="scientific">Exiguobacterium mexicanum</name>
    <dbReference type="NCBI Taxonomy" id="340146"/>
    <lineage>
        <taxon>Bacteria</taxon>
        <taxon>Bacillati</taxon>
        <taxon>Bacillota</taxon>
        <taxon>Bacilli</taxon>
        <taxon>Bacillales</taxon>
        <taxon>Bacillales Family XII. Incertae Sedis</taxon>
        <taxon>Exiguobacterium</taxon>
    </lineage>
</organism>
<feature type="domain" description="5'-Nucleotidase C-terminal" evidence="4">
    <location>
        <begin position="440"/>
        <end position="588"/>
    </location>
</feature>
<dbReference type="PANTHER" id="PTHR11575:SF24">
    <property type="entry name" value="5'-NUCLEOTIDASE"/>
    <property type="match status" value="1"/>
</dbReference>
<protein>
    <submittedName>
        <fullName evidence="5">5'-nucleotidase C-terminal domain-containing protein</fullName>
    </submittedName>
</protein>
<dbReference type="Gene3D" id="3.90.780.10">
    <property type="entry name" value="5'-Nucleotidase, C-terminal domain"/>
    <property type="match status" value="1"/>
</dbReference>
<gene>
    <name evidence="5" type="ORF">QR695_05585</name>
</gene>
<dbReference type="SUPFAM" id="SSF55816">
    <property type="entry name" value="5'-nucleotidase (syn. UDP-sugar hydrolase), C-terminal domain"/>
    <property type="match status" value="1"/>
</dbReference>
<dbReference type="InterPro" id="IPR008334">
    <property type="entry name" value="5'-Nucleotdase_C"/>
</dbReference>
<evidence type="ECO:0000256" key="2">
    <source>
        <dbReference type="RuleBase" id="RU362119"/>
    </source>
</evidence>
<keyword evidence="2" id="KW-0378">Hydrolase</keyword>
<dbReference type="Pfam" id="PF02872">
    <property type="entry name" value="5_nucleotid_C"/>
    <property type="match status" value="1"/>
</dbReference>
<dbReference type="SUPFAM" id="SSF56300">
    <property type="entry name" value="Metallo-dependent phosphatases"/>
    <property type="match status" value="1"/>
</dbReference>
<accession>A0ABT7MMP7</accession>
<dbReference type="PANTHER" id="PTHR11575">
    <property type="entry name" value="5'-NUCLEOTIDASE-RELATED"/>
    <property type="match status" value="1"/>
</dbReference>
<evidence type="ECO:0000259" key="3">
    <source>
        <dbReference type="Pfam" id="PF00149"/>
    </source>
</evidence>
<evidence type="ECO:0000313" key="5">
    <source>
        <dbReference type="EMBL" id="MDL5376474.1"/>
    </source>
</evidence>
<dbReference type="InterPro" id="IPR029052">
    <property type="entry name" value="Metallo-depent_PP-like"/>
</dbReference>
<reference evidence="5 6" key="1">
    <citation type="submission" date="2023-06" db="EMBL/GenBank/DDBJ databases">
        <title>Influencing factors and mechanism of Cr(VI) reduction by facultative anaerobic Exiguobacterium sp. PY14.</title>
        <authorList>
            <person name="Zou L."/>
        </authorList>
    </citation>
    <scope>NUCLEOTIDE SEQUENCE [LARGE SCALE GENOMIC DNA]</scope>
    <source>
        <strain evidence="5 6">PY14</strain>
    </source>
</reference>
<keyword evidence="2" id="KW-0547">Nucleotide-binding</keyword>
<keyword evidence="1 2" id="KW-0732">Signal</keyword>
<keyword evidence="6" id="KW-1185">Reference proteome</keyword>
<feature type="domain" description="Calcineurin-like phosphoesterase" evidence="3">
    <location>
        <begin position="127"/>
        <end position="344"/>
    </location>
</feature>
<dbReference type="EMBL" id="JASWER010000003">
    <property type="protein sequence ID" value="MDL5376474.1"/>
    <property type="molecule type" value="Genomic_DNA"/>
</dbReference>
<dbReference type="InterPro" id="IPR006179">
    <property type="entry name" value="5_nucleotidase/apyrase"/>
</dbReference>
<evidence type="ECO:0000313" key="6">
    <source>
        <dbReference type="Proteomes" id="UP001230807"/>
    </source>
</evidence>
<dbReference type="Pfam" id="PF00149">
    <property type="entry name" value="Metallophos"/>
    <property type="match status" value="1"/>
</dbReference>
<comment type="caution">
    <text evidence="5">The sequence shown here is derived from an EMBL/GenBank/DDBJ whole genome shotgun (WGS) entry which is preliminary data.</text>
</comment>
<dbReference type="PRINTS" id="PR01607">
    <property type="entry name" value="APYRASEFAMLY"/>
</dbReference>
<evidence type="ECO:0000259" key="4">
    <source>
        <dbReference type="Pfam" id="PF02872"/>
    </source>
</evidence>
<comment type="similarity">
    <text evidence="2">Belongs to the 5'-nucleotidase family.</text>
</comment>
<dbReference type="Gene3D" id="3.60.21.10">
    <property type="match status" value="1"/>
</dbReference>
<feature type="chain" id="PRO_5045011911" evidence="2">
    <location>
        <begin position="31"/>
        <end position="633"/>
    </location>
</feature>
<sequence>MSNCKNNLVLRGIIATSLVTASLLPLTVSASVGKDSAKVSNSKQKVDAIEILQPSHPLSFKQGEKIDGKYKILNVNVDGKILKQPVRWTNLSTSKIGNFTATATYSKRGKTVQLKVPYTISGYKLALMHTNDTHASLDSAPKRATAINQLRQENADRLLIDAGDVFSGSLYFNEFKGLADLTLMNYMNYDLMVPGNHEFDLGTEAGHQEFATFIQNAKFPFVSSNVDYSADQYLSSLYSDEIERKPYDGKLYEGVIKVVDGKKVGFFGLTTEDTANIASPGPIKFQHYVEEAEKAVKAFKQRGVDQIVAVSHLGFDDNPAIDNDLELAKRVEGIDVIIGGHSHSRLDAPVVVVDGEEPTVIVQAYQYGEFLGTLDVEFDHTGKVVAHQGKLIDIKGYAADPRAVSLLAPFAKEIESIRNAEIGAATTAAFDNPRDAGDVKKPSVRKNETALGNLITDGMLDRAKRIDGEVVAAIQNAGGIRSSINAGPVTAGEVLTTLPFGNTLAVMTLQGSELLSALERSVSIYPIESGGFLHMSGMKIEFDSSKAANNRIVKAQVLRNGQYVDVVTNENYKIATNFFAAKGGDNYLEFKKAYEEGRVNDLGIIDWEIMRDYLVKLQTVTPTVEGRIVDIKQ</sequence>
<evidence type="ECO:0000256" key="1">
    <source>
        <dbReference type="ARBA" id="ARBA00022729"/>
    </source>
</evidence>
<name>A0ABT7MMP7_9BACL</name>
<feature type="signal peptide" evidence="2">
    <location>
        <begin position="1"/>
        <end position="30"/>
    </location>
</feature>
<dbReference type="InterPro" id="IPR004843">
    <property type="entry name" value="Calcineurin-like_PHP"/>
</dbReference>
<proteinExistence type="inferred from homology"/>
<dbReference type="InterPro" id="IPR036907">
    <property type="entry name" value="5'-Nucleotdase_C_sf"/>
</dbReference>
<dbReference type="InterPro" id="IPR006146">
    <property type="entry name" value="5'-Nucleotdase_CS"/>
</dbReference>
<dbReference type="Proteomes" id="UP001230807">
    <property type="component" value="Unassembled WGS sequence"/>
</dbReference>
<dbReference type="PROSITE" id="PS00785">
    <property type="entry name" value="5_NUCLEOTIDASE_1"/>
    <property type="match status" value="1"/>
</dbReference>
<dbReference type="RefSeq" id="WP_214832273.1">
    <property type="nucleotide sequence ID" value="NZ_CP183077.1"/>
</dbReference>